<keyword evidence="6" id="KW-0413">Isomerase</keyword>
<dbReference type="InterPro" id="IPR014017">
    <property type="entry name" value="DNA_helicase_UvrD-like_C"/>
</dbReference>
<evidence type="ECO:0000256" key="7">
    <source>
        <dbReference type="ARBA" id="ARBA00034617"/>
    </source>
</evidence>
<proteinExistence type="inferred from homology"/>
<keyword evidence="4 10" id="KW-0347">Helicase</keyword>
<dbReference type="AlphaFoldDB" id="A0A1R4JWH0"/>
<dbReference type="GO" id="GO:0000725">
    <property type="term" value="P:recombinational repair"/>
    <property type="evidence" value="ECO:0007669"/>
    <property type="project" value="TreeGrafter"/>
</dbReference>
<dbReference type="RefSeq" id="WP_094764969.1">
    <property type="nucleotide sequence ID" value="NZ_FUKQ01000035.1"/>
</dbReference>
<dbReference type="SUPFAM" id="SSF52540">
    <property type="entry name" value="P-loop containing nucleoside triphosphate hydrolases"/>
    <property type="match status" value="1"/>
</dbReference>
<dbReference type="Proteomes" id="UP000188342">
    <property type="component" value="Unassembled WGS sequence"/>
</dbReference>
<evidence type="ECO:0000256" key="1">
    <source>
        <dbReference type="ARBA" id="ARBA00009922"/>
    </source>
</evidence>
<dbReference type="GO" id="GO:0033202">
    <property type="term" value="C:DNA helicase complex"/>
    <property type="evidence" value="ECO:0007669"/>
    <property type="project" value="TreeGrafter"/>
</dbReference>
<evidence type="ECO:0000313" key="14">
    <source>
        <dbReference type="Proteomes" id="UP000188342"/>
    </source>
</evidence>
<organism evidence="13 14">
    <name type="scientific">Luteococcus japonicus LSP_Lj1</name>
    <dbReference type="NCBI Taxonomy" id="1255658"/>
    <lineage>
        <taxon>Bacteria</taxon>
        <taxon>Bacillati</taxon>
        <taxon>Actinomycetota</taxon>
        <taxon>Actinomycetes</taxon>
        <taxon>Propionibacteriales</taxon>
        <taxon>Propionibacteriaceae</taxon>
        <taxon>Luteococcus</taxon>
    </lineage>
</organism>
<dbReference type="GO" id="GO:0043138">
    <property type="term" value="F:3'-5' DNA helicase activity"/>
    <property type="evidence" value="ECO:0007669"/>
    <property type="project" value="UniProtKB-EC"/>
</dbReference>
<dbReference type="CDD" id="cd17932">
    <property type="entry name" value="DEXQc_UvrD"/>
    <property type="match status" value="1"/>
</dbReference>
<keyword evidence="5 10" id="KW-0067">ATP-binding</keyword>
<dbReference type="PROSITE" id="PS51217">
    <property type="entry name" value="UVRD_HELICASE_CTER"/>
    <property type="match status" value="1"/>
</dbReference>
<gene>
    <name evidence="13" type="ORF">FM114_09910</name>
</gene>
<evidence type="ECO:0000313" key="13">
    <source>
        <dbReference type="EMBL" id="SJN36093.1"/>
    </source>
</evidence>
<feature type="domain" description="UvrD-like helicase ATP-binding" evidence="11">
    <location>
        <begin position="27"/>
        <end position="362"/>
    </location>
</feature>
<evidence type="ECO:0000256" key="6">
    <source>
        <dbReference type="ARBA" id="ARBA00023235"/>
    </source>
</evidence>
<reference evidence="13 14" key="1">
    <citation type="submission" date="2017-02" db="EMBL/GenBank/DDBJ databases">
        <authorList>
            <person name="Peterson S.W."/>
        </authorList>
    </citation>
    <scope>NUCLEOTIDE SEQUENCE [LARGE SCALE GENOMIC DNA]</scope>
    <source>
        <strain evidence="13 14">LSP_Lj1</strain>
    </source>
</reference>
<dbReference type="InterPro" id="IPR000212">
    <property type="entry name" value="DNA_helicase_UvrD/REP"/>
</dbReference>
<dbReference type="EC" id="5.6.2.4" evidence="8"/>
<dbReference type="Pfam" id="PF13361">
    <property type="entry name" value="UvrD_C"/>
    <property type="match status" value="1"/>
</dbReference>
<keyword evidence="3 10" id="KW-0378">Hydrolase</keyword>
<accession>A0A1R4JWH0</accession>
<dbReference type="PROSITE" id="PS51198">
    <property type="entry name" value="UVRD_HELICASE_ATP_BIND"/>
    <property type="match status" value="1"/>
</dbReference>
<feature type="domain" description="UvrD-like helicase C-terminal" evidence="12">
    <location>
        <begin position="363"/>
        <end position="684"/>
    </location>
</feature>
<comment type="catalytic activity">
    <reaction evidence="7">
        <text>Couples ATP hydrolysis with the unwinding of duplex DNA by translocating in the 3'-5' direction.</text>
        <dbReference type="EC" id="5.6.2.4"/>
    </reaction>
</comment>
<dbReference type="InterPro" id="IPR027417">
    <property type="entry name" value="P-loop_NTPase"/>
</dbReference>
<comment type="similarity">
    <text evidence="1">Belongs to the helicase family. UvrD subfamily.</text>
</comment>
<dbReference type="GO" id="GO:0016887">
    <property type="term" value="F:ATP hydrolysis activity"/>
    <property type="evidence" value="ECO:0007669"/>
    <property type="project" value="RHEA"/>
</dbReference>
<dbReference type="Pfam" id="PF00580">
    <property type="entry name" value="UvrD-helicase"/>
    <property type="match status" value="1"/>
</dbReference>
<dbReference type="GO" id="GO:0003677">
    <property type="term" value="F:DNA binding"/>
    <property type="evidence" value="ECO:0007669"/>
    <property type="project" value="InterPro"/>
</dbReference>
<dbReference type="EMBL" id="FUKQ01000035">
    <property type="protein sequence ID" value="SJN36093.1"/>
    <property type="molecule type" value="Genomic_DNA"/>
</dbReference>
<dbReference type="GO" id="GO:0005829">
    <property type="term" value="C:cytosol"/>
    <property type="evidence" value="ECO:0007669"/>
    <property type="project" value="TreeGrafter"/>
</dbReference>
<dbReference type="PANTHER" id="PTHR11070:SF55">
    <property type="entry name" value="DNA 3'-5' HELICASE"/>
    <property type="match status" value="1"/>
</dbReference>
<evidence type="ECO:0000259" key="12">
    <source>
        <dbReference type="PROSITE" id="PS51217"/>
    </source>
</evidence>
<protein>
    <recommendedName>
        <fullName evidence="8">DNA 3'-5' helicase</fullName>
        <ecNumber evidence="8">5.6.2.4</ecNumber>
    </recommendedName>
</protein>
<evidence type="ECO:0000256" key="10">
    <source>
        <dbReference type="PROSITE-ProRule" id="PRU00560"/>
    </source>
</evidence>
<dbReference type="STRING" id="1255658.FM114_09910"/>
<dbReference type="PANTHER" id="PTHR11070">
    <property type="entry name" value="UVRD / RECB / PCRA DNA HELICASE FAMILY MEMBER"/>
    <property type="match status" value="1"/>
</dbReference>
<dbReference type="OrthoDB" id="9806690at2"/>
<dbReference type="InterPro" id="IPR014016">
    <property type="entry name" value="UvrD-like_ATP-bd"/>
</dbReference>
<comment type="catalytic activity">
    <reaction evidence="9">
        <text>ATP + H2O = ADP + phosphate + H(+)</text>
        <dbReference type="Rhea" id="RHEA:13065"/>
        <dbReference type="ChEBI" id="CHEBI:15377"/>
        <dbReference type="ChEBI" id="CHEBI:15378"/>
        <dbReference type="ChEBI" id="CHEBI:30616"/>
        <dbReference type="ChEBI" id="CHEBI:43474"/>
        <dbReference type="ChEBI" id="CHEBI:456216"/>
        <dbReference type="EC" id="5.6.2.4"/>
    </reaction>
</comment>
<dbReference type="Gene3D" id="3.40.50.300">
    <property type="entry name" value="P-loop containing nucleotide triphosphate hydrolases"/>
    <property type="match status" value="3"/>
</dbReference>
<evidence type="ECO:0000256" key="4">
    <source>
        <dbReference type="ARBA" id="ARBA00022806"/>
    </source>
</evidence>
<evidence type="ECO:0000256" key="2">
    <source>
        <dbReference type="ARBA" id="ARBA00022741"/>
    </source>
</evidence>
<dbReference type="InterPro" id="IPR013986">
    <property type="entry name" value="DExx_box_DNA_helicase_dom_sf"/>
</dbReference>
<sequence>MSLTSITAAGRRRRLTSTDELCEALGITFSEEQLAAITAPLTPAVIIAGAGSGKTTVMAARVVWLVGTGQVAPQQVLGLTFTRKAAAELGLRVRAALVKAGVLDPDGEDADGEEVIMTYDSFAARLVNEHGLRIGVETDPMMLTGASRYRLASRVVGNAPGPFEHISRLRPASVTERVLRLDADMSSHLVERERVTEHAREFLSHLEQAPLNNRGNVYEAVKKAAANAHERVELLDLVDGYQQLKRELGLVEFADQMAVAARLVRRVPGVSFALRARFRVVLLDEYQDTSSAQAQLLHGLFAGEDVAVGRGHAVTAVGDPFQAIYGWRGAAASNILQFAEEFRQADGSPADSYNLSVNRRSGQRILDVANVVAAPLREDPLLVRDGHEAIQLVAPPEKSGGTVRAATFETWPQEVAWIADQVVADGHTGARRGAEPDWARIAVLVRRNADIAPLFSALVQRDVPVEIVGLGGLLKLPEVADVVATLTLVNDVTANPEVVRLLTGPRWRIGERDLALLGARAGELARESRPARPDDPDLHSDLAEAIAEVDPAEAVCLLDAVDNPGQTPLSEQARERLAGFSQELAGLRRHADEPVTELVRRVVNTLGLDVELSATEELARSNRRSQLATFADAVAEYTDVDGDASLSGLLAWLDAELEHGAGLEQATPSERNSVKLLTVHRSKGLEWDVVYLPSLVDGVFPSDRVTDNWTKNAAVLPAELRGDADAIPQLGDVTNAAFTQYGKDLKEAQVRSEDRLAYVAVTRARDQLTASAHSWRPGAARPRKPASYLAAVMAEAERQGQVLAVAPPVADENPATSPNARVEWPAPPDPEARERRLLAAELVEQARQRNLTTGSYEAGDHQLTLDHEALVARWDAEIEQLLTEAHTMGAEEVRVPMPSAMSASALMAARRDPQAFAASLVRPVPRPASPAASLGTRFHEWVEKRFGVASLVDPDDWPSTELAESDLALHRLVRAFEQGPYADRQPLAVEVPFVLVLGDSLLRGRIDAVYEGPPGGDFDYQLVDWKTARQPSDPTQLAIYRIAWAQAKGIEPERVDAVFHHVLSGEVERPQPLATKEELLQMARGGSLPGAVERGE</sequence>
<dbReference type="Gene3D" id="1.10.10.160">
    <property type="match status" value="1"/>
</dbReference>
<evidence type="ECO:0000256" key="5">
    <source>
        <dbReference type="ARBA" id="ARBA00022840"/>
    </source>
</evidence>
<evidence type="ECO:0000256" key="3">
    <source>
        <dbReference type="ARBA" id="ARBA00022801"/>
    </source>
</evidence>
<dbReference type="GO" id="GO:0005524">
    <property type="term" value="F:ATP binding"/>
    <property type="evidence" value="ECO:0007669"/>
    <property type="project" value="UniProtKB-UniRule"/>
</dbReference>
<keyword evidence="2 10" id="KW-0547">Nucleotide-binding</keyword>
<dbReference type="Gene3D" id="1.10.486.10">
    <property type="entry name" value="PCRA, domain 4"/>
    <property type="match status" value="1"/>
</dbReference>
<keyword evidence="14" id="KW-1185">Reference proteome</keyword>
<evidence type="ECO:0000256" key="8">
    <source>
        <dbReference type="ARBA" id="ARBA00034808"/>
    </source>
</evidence>
<evidence type="ECO:0000259" key="11">
    <source>
        <dbReference type="PROSITE" id="PS51198"/>
    </source>
</evidence>
<evidence type="ECO:0000256" key="9">
    <source>
        <dbReference type="ARBA" id="ARBA00048988"/>
    </source>
</evidence>
<feature type="binding site" evidence="10">
    <location>
        <begin position="48"/>
        <end position="55"/>
    </location>
    <ligand>
        <name>ATP</name>
        <dbReference type="ChEBI" id="CHEBI:30616"/>
    </ligand>
</feature>
<name>A0A1R4JWH0_9ACTN</name>